<keyword evidence="3" id="KW-0862">Zinc</keyword>
<dbReference type="PANTHER" id="PTHR33823">
    <property type="entry name" value="RNA POLYMERASE-BINDING TRANSCRIPTION FACTOR DKSA-RELATED"/>
    <property type="match status" value="1"/>
</dbReference>
<reference evidence="7 8" key="1">
    <citation type="submission" date="2019-11" db="EMBL/GenBank/DDBJ databases">
        <title>Comparative genomics of hydrocarbon-degrading Desulfosarcina strains.</title>
        <authorList>
            <person name="Watanabe M."/>
            <person name="Kojima H."/>
            <person name="Fukui M."/>
        </authorList>
    </citation>
    <scope>NUCLEOTIDE SEQUENCE [LARGE SCALE GENOMIC DNA]</scope>
    <source>
        <strain evidence="7 8">PL12</strain>
    </source>
</reference>
<dbReference type="GO" id="GO:0008270">
    <property type="term" value="F:zinc ion binding"/>
    <property type="evidence" value="ECO:0007669"/>
    <property type="project" value="UniProtKB-KW"/>
</dbReference>
<dbReference type="KEGG" id="dalk:DSCA_42690"/>
<accession>A0A5K7YR09</accession>
<evidence type="ECO:0000256" key="1">
    <source>
        <dbReference type="ARBA" id="ARBA00022723"/>
    </source>
</evidence>
<dbReference type="OrthoDB" id="9803742at2"/>
<dbReference type="AlphaFoldDB" id="A0A5K7YR09"/>
<evidence type="ECO:0000259" key="6">
    <source>
        <dbReference type="Pfam" id="PF21157"/>
    </source>
</evidence>
<feature type="domain" description="DnaK suppressor protein DksA N-terminal" evidence="6">
    <location>
        <begin position="6"/>
        <end position="76"/>
    </location>
</feature>
<dbReference type="PROSITE" id="PS51128">
    <property type="entry name" value="ZF_DKSA_2"/>
    <property type="match status" value="1"/>
</dbReference>
<evidence type="ECO:0000256" key="3">
    <source>
        <dbReference type="ARBA" id="ARBA00022833"/>
    </source>
</evidence>
<evidence type="ECO:0000256" key="2">
    <source>
        <dbReference type="ARBA" id="ARBA00022771"/>
    </source>
</evidence>
<dbReference type="Gene3D" id="1.20.120.910">
    <property type="entry name" value="DksA, coiled-coil domain"/>
    <property type="match status" value="1"/>
</dbReference>
<dbReference type="InterPro" id="IPR000962">
    <property type="entry name" value="Znf_DskA_TraR"/>
</dbReference>
<organism evidence="7 8">
    <name type="scientific">Desulfosarcina alkanivorans</name>
    <dbReference type="NCBI Taxonomy" id="571177"/>
    <lineage>
        <taxon>Bacteria</taxon>
        <taxon>Pseudomonadati</taxon>
        <taxon>Thermodesulfobacteriota</taxon>
        <taxon>Desulfobacteria</taxon>
        <taxon>Desulfobacterales</taxon>
        <taxon>Desulfosarcinaceae</taxon>
        <taxon>Desulfosarcina</taxon>
    </lineage>
</organism>
<evidence type="ECO:0000313" key="7">
    <source>
        <dbReference type="EMBL" id="BBO70339.1"/>
    </source>
</evidence>
<dbReference type="Pfam" id="PF21157">
    <property type="entry name" value="DksA_N"/>
    <property type="match status" value="1"/>
</dbReference>
<sequence length="121" mass="14239">MKEKDLDYFRQLLERELDRLIDKAEDTVWELTGSTSDNEADPLDRATLELSRSNVFRIRSRESRLIRKIKERLQAIEEGTYGICEDCEEPIAMKRLLARPVTSYCITCKNHRETLEKVIGY</sequence>
<dbReference type="InterPro" id="IPR037187">
    <property type="entry name" value="DnaK_N"/>
</dbReference>
<protein>
    <submittedName>
        <fullName evidence="7">RNA polymerase-binding transcription factor DksA</fullName>
    </submittedName>
</protein>
<dbReference type="EMBL" id="AP021874">
    <property type="protein sequence ID" value="BBO70339.1"/>
    <property type="molecule type" value="Genomic_DNA"/>
</dbReference>
<keyword evidence="2" id="KW-0863">Zinc-finger</keyword>
<dbReference type="SUPFAM" id="SSF109635">
    <property type="entry name" value="DnaK suppressor protein DksA, alpha-hairpin domain"/>
    <property type="match status" value="1"/>
</dbReference>
<feature type="domain" description="Zinc finger DksA/TraR C4-type" evidence="5">
    <location>
        <begin position="79"/>
        <end position="110"/>
    </location>
</feature>
<dbReference type="Proteomes" id="UP000427906">
    <property type="component" value="Chromosome"/>
</dbReference>
<keyword evidence="8" id="KW-1185">Reference proteome</keyword>
<dbReference type="Pfam" id="PF01258">
    <property type="entry name" value="zf-dskA_traR"/>
    <property type="match status" value="1"/>
</dbReference>
<evidence type="ECO:0000313" key="8">
    <source>
        <dbReference type="Proteomes" id="UP000427906"/>
    </source>
</evidence>
<dbReference type="InterPro" id="IPR020458">
    <property type="entry name" value="Znf_DskA_TraR_CS"/>
</dbReference>
<dbReference type="PANTHER" id="PTHR33823:SF2">
    <property type="entry name" value="RNA POLYMERASE-BINDING TRANSCRIPTION FACTOR DKSA"/>
    <property type="match status" value="1"/>
</dbReference>
<dbReference type="SUPFAM" id="SSF57716">
    <property type="entry name" value="Glucocorticoid receptor-like (DNA-binding domain)"/>
    <property type="match status" value="1"/>
</dbReference>
<evidence type="ECO:0000259" key="5">
    <source>
        <dbReference type="Pfam" id="PF01258"/>
    </source>
</evidence>
<evidence type="ECO:0000256" key="4">
    <source>
        <dbReference type="PROSITE-ProRule" id="PRU00510"/>
    </source>
</evidence>
<dbReference type="InterPro" id="IPR048489">
    <property type="entry name" value="DksA_N"/>
</dbReference>
<feature type="zinc finger region" description="dksA C4-type" evidence="4">
    <location>
        <begin position="84"/>
        <end position="108"/>
    </location>
</feature>
<dbReference type="RefSeq" id="WP_155318297.1">
    <property type="nucleotide sequence ID" value="NZ_AP021874.1"/>
</dbReference>
<proteinExistence type="predicted"/>
<dbReference type="PROSITE" id="PS01102">
    <property type="entry name" value="ZF_DKSA_1"/>
    <property type="match status" value="1"/>
</dbReference>
<gene>
    <name evidence="7" type="primary">dksA_3</name>
    <name evidence="7" type="ORF">DSCA_42690</name>
</gene>
<name>A0A5K7YR09_9BACT</name>
<keyword evidence="1" id="KW-0479">Metal-binding</keyword>